<comment type="caution">
    <text evidence="2">The sequence shown here is derived from an EMBL/GenBank/DDBJ whole genome shotgun (WGS) entry which is preliminary data.</text>
</comment>
<accession>A0AAP8PG27</accession>
<proteinExistence type="predicted"/>
<name>A0AAP8PG27_SERMA</name>
<reference evidence="3" key="1">
    <citation type="submission" date="2017-12" db="EMBL/GenBank/DDBJ databases">
        <title>FDA dAtabase for Regulatory Grade micrObial Sequences (FDA-ARGOS): Supporting development and validation of Infectious Disease Dx tests.</title>
        <authorList>
            <person name="Campos J."/>
            <person name="Goldberg B."/>
            <person name="Tallon L."/>
            <person name="Sadzewicz L."/>
            <person name="Sengamalay N."/>
            <person name="Ott S."/>
            <person name="Godinez A."/>
            <person name="Nagaraj S."/>
            <person name="Vavikolanu K."/>
            <person name="Vyas G."/>
            <person name="Nadendla S."/>
            <person name="Aluvathingal J."/>
            <person name="Geyer C."/>
            <person name="Nandy P."/>
            <person name="Hobson J."/>
            <person name="Sichtig H."/>
        </authorList>
    </citation>
    <scope>NUCLEOTIDE SEQUENCE [LARGE SCALE GENOMIC DNA]</scope>
    <source>
        <strain evidence="3">FDAARGOS_79</strain>
    </source>
</reference>
<dbReference type="InterPro" id="IPR057010">
    <property type="entry name" value="MrpH_C"/>
</dbReference>
<evidence type="ECO:0000259" key="1">
    <source>
        <dbReference type="Pfam" id="PF24223"/>
    </source>
</evidence>
<organism evidence="2 3">
    <name type="scientific">Serratia marcescens</name>
    <dbReference type="NCBI Taxonomy" id="615"/>
    <lineage>
        <taxon>Bacteria</taxon>
        <taxon>Pseudomonadati</taxon>
        <taxon>Pseudomonadota</taxon>
        <taxon>Gammaproteobacteria</taxon>
        <taxon>Enterobacterales</taxon>
        <taxon>Yersiniaceae</taxon>
        <taxon>Serratia</taxon>
    </lineage>
</organism>
<evidence type="ECO:0000313" key="2">
    <source>
        <dbReference type="EMBL" id="PNO62779.1"/>
    </source>
</evidence>
<feature type="domain" description="Fimbrial adhesin MrpH C-terminal" evidence="1">
    <location>
        <begin position="5"/>
        <end position="111"/>
    </location>
</feature>
<evidence type="ECO:0000313" key="3">
    <source>
        <dbReference type="Proteomes" id="UP000030378"/>
    </source>
</evidence>
<dbReference type="GO" id="GO:0009289">
    <property type="term" value="C:pilus"/>
    <property type="evidence" value="ECO:0007669"/>
    <property type="project" value="InterPro"/>
</dbReference>
<gene>
    <name evidence="2" type="ORF">MC70_025595</name>
</gene>
<dbReference type="EMBL" id="JTBC02000014">
    <property type="protein sequence ID" value="PNO62779.1"/>
    <property type="molecule type" value="Genomic_DNA"/>
</dbReference>
<dbReference type="Gene3D" id="2.60.40.1090">
    <property type="entry name" value="Fimbrial-type adhesion domain"/>
    <property type="match status" value="1"/>
</dbReference>
<dbReference type="Proteomes" id="UP000030378">
    <property type="component" value="Unassembled WGS sequence"/>
</dbReference>
<protein>
    <recommendedName>
        <fullName evidence="1">Fimbrial adhesin MrpH C-terminal domain-containing protein</fullName>
    </recommendedName>
</protein>
<sequence length="114" mass="11444">MGQGIYLQHGSLADSEVLGNRANATAYVYCTGNAKVRVRALASVGSDNDMVNLRADGSLKSLLTVNNVVGNGGVVLDVPGGSTKEVMFSSSLVTSGTPAPGGFSGSAVAVVDIL</sequence>
<dbReference type="Pfam" id="PF24223">
    <property type="entry name" value="MrpH_C"/>
    <property type="match status" value="1"/>
</dbReference>
<dbReference type="AlphaFoldDB" id="A0AAP8PG27"/>
<dbReference type="InterPro" id="IPR036937">
    <property type="entry name" value="Adhesion_dom_fimbrial_sf"/>
</dbReference>
<dbReference type="GO" id="GO:0007155">
    <property type="term" value="P:cell adhesion"/>
    <property type="evidence" value="ECO:0007669"/>
    <property type="project" value="InterPro"/>
</dbReference>